<keyword evidence="7" id="KW-0449">Lipoprotein</keyword>
<gene>
    <name evidence="12" type="ORF">CONCODRAFT_15727</name>
</gene>
<dbReference type="EC" id="2.3.1.225" evidence="10"/>
<evidence type="ECO:0000256" key="6">
    <source>
        <dbReference type="ARBA" id="ARBA00023139"/>
    </source>
</evidence>
<reference evidence="12 13" key="1">
    <citation type="journal article" date="2015" name="Genome Biol. Evol.">
        <title>Phylogenomic analyses indicate that early fungi evolved digesting cell walls of algal ancestors of land plants.</title>
        <authorList>
            <person name="Chang Y."/>
            <person name="Wang S."/>
            <person name="Sekimoto S."/>
            <person name="Aerts A.L."/>
            <person name="Choi C."/>
            <person name="Clum A."/>
            <person name="LaButti K.M."/>
            <person name="Lindquist E.A."/>
            <person name="Yee Ngan C."/>
            <person name="Ohm R.A."/>
            <person name="Salamov A.A."/>
            <person name="Grigoriev I.V."/>
            <person name="Spatafora J.W."/>
            <person name="Berbee M.L."/>
        </authorList>
    </citation>
    <scope>NUCLEOTIDE SEQUENCE [LARGE SCALE GENOMIC DNA]</scope>
    <source>
        <strain evidence="12 13">NRRL 28638</strain>
    </source>
</reference>
<evidence type="ECO:0000256" key="10">
    <source>
        <dbReference type="RuleBase" id="RU079119"/>
    </source>
</evidence>
<evidence type="ECO:0000259" key="11">
    <source>
        <dbReference type="Pfam" id="PF01529"/>
    </source>
</evidence>
<dbReference type="PROSITE" id="PS50216">
    <property type="entry name" value="DHHC"/>
    <property type="match status" value="1"/>
</dbReference>
<evidence type="ECO:0000256" key="9">
    <source>
        <dbReference type="ARBA" id="ARBA00048048"/>
    </source>
</evidence>
<dbReference type="PANTHER" id="PTHR12246">
    <property type="entry name" value="PALMITOYLTRANSFERASE ZDHHC16"/>
    <property type="match status" value="1"/>
</dbReference>
<dbReference type="InterPro" id="IPR001594">
    <property type="entry name" value="Palmitoyltrfase_DHHC"/>
</dbReference>
<evidence type="ECO:0000313" key="12">
    <source>
        <dbReference type="EMBL" id="KXN73135.1"/>
    </source>
</evidence>
<feature type="transmembrane region" description="Helical" evidence="10">
    <location>
        <begin position="194"/>
        <end position="222"/>
    </location>
</feature>
<comment type="domain">
    <text evidence="10">The DHHC domain is required for palmitoyltransferase activity.</text>
</comment>
<proteinExistence type="inferred from homology"/>
<keyword evidence="5 10" id="KW-0472">Membrane</keyword>
<dbReference type="EMBL" id="KQ964441">
    <property type="protein sequence ID" value="KXN73135.1"/>
    <property type="molecule type" value="Genomic_DNA"/>
</dbReference>
<name>A0A137PDT9_CONC2</name>
<comment type="catalytic activity">
    <reaction evidence="9 10">
        <text>L-cysteinyl-[protein] + hexadecanoyl-CoA = S-hexadecanoyl-L-cysteinyl-[protein] + CoA</text>
        <dbReference type="Rhea" id="RHEA:36683"/>
        <dbReference type="Rhea" id="RHEA-COMP:10131"/>
        <dbReference type="Rhea" id="RHEA-COMP:11032"/>
        <dbReference type="ChEBI" id="CHEBI:29950"/>
        <dbReference type="ChEBI" id="CHEBI:57287"/>
        <dbReference type="ChEBI" id="CHEBI:57379"/>
        <dbReference type="ChEBI" id="CHEBI:74151"/>
        <dbReference type="EC" id="2.3.1.225"/>
    </reaction>
</comment>
<evidence type="ECO:0000256" key="3">
    <source>
        <dbReference type="ARBA" id="ARBA00022692"/>
    </source>
</evidence>
<dbReference type="GO" id="GO:0016020">
    <property type="term" value="C:membrane"/>
    <property type="evidence" value="ECO:0007669"/>
    <property type="project" value="UniProtKB-SubCell"/>
</dbReference>
<dbReference type="OrthoDB" id="9909019at2759"/>
<dbReference type="STRING" id="796925.A0A137PDT9"/>
<dbReference type="Proteomes" id="UP000070444">
    <property type="component" value="Unassembled WGS sequence"/>
</dbReference>
<feature type="transmembrane region" description="Helical" evidence="10">
    <location>
        <begin position="234"/>
        <end position="260"/>
    </location>
</feature>
<sequence length="329" mass="38393">MKISKHDIIRTVGYIPVLLTFFLFFWSFYAFTVVYLFKVLPKLNINIGLSIALTVFYIPLFIVTVWSYYQSVFTRPLTPRMVWDSVKNNLSFLVRNPTATDLDISSEPLFNEQKVLEVDTLRLKHLQLMSEGEENFSFPMVTVKQNGERRYCKTCHFDKPDRSHHCSICGKCVLKMDHHCPWLNNCVGHHNYKYFLLFIFYTTLYTLYVFAASCPGVLNYFFGSGIVTLEEFQLLFLLIVSGLFSISLFGFSVIHILLVLKNKSTIEDLEYIRSKKFNIFDLGKRRNFREVFGEFGIYWFLPIPSTPGDGVNFPINAERYHLISQAQDN</sequence>
<dbReference type="InterPro" id="IPR039859">
    <property type="entry name" value="PFA4/ZDH16/20/ERF2-like"/>
</dbReference>
<keyword evidence="3 10" id="KW-0812">Transmembrane</keyword>
<feature type="domain" description="Palmitoyltransferase DHHC" evidence="11">
    <location>
        <begin position="146"/>
        <end position="270"/>
    </location>
</feature>
<feature type="transmembrane region" description="Helical" evidence="10">
    <location>
        <begin position="12"/>
        <end position="37"/>
    </location>
</feature>
<dbReference type="AlphaFoldDB" id="A0A137PDT9"/>
<organism evidence="12 13">
    <name type="scientific">Conidiobolus coronatus (strain ATCC 28846 / CBS 209.66 / NRRL 28638)</name>
    <name type="common">Delacroixia coronata</name>
    <dbReference type="NCBI Taxonomy" id="796925"/>
    <lineage>
        <taxon>Eukaryota</taxon>
        <taxon>Fungi</taxon>
        <taxon>Fungi incertae sedis</taxon>
        <taxon>Zoopagomycota</taxon>
        <taxon>Entomophthoromycotina</taxon>
        <taxon>Entomophthoromycetes</taxon>
        <taxon>Entomophthorales</taxon>
        <taxon>Ancylistaceae</taxon>
        <taxon>Conidiobolus</taxon>
    </lineage>
</organism>
<evidence type="ECO:0000256" key="5">
    <source>
        <dbReference type="ARBA" id="ARBA00023136"/>
    </source>
</evidence>
<keyword evidence="13" id="KW-1185">Reference proteome</keyword>
<evidence type="ECO:0000256" key="4">
    <source>
        <dbReference type="ARBA" id="ARBA00022989"/>
    </source>
</evidence>
<accession>A0A137PDT9</accession>
<dbReference type="OMA" id="NCYSSFP"/>
<evidence type="ECO:0000256" key="2">
    <source>
        <dbReference type="ARBA" id="ARBA00022679"/>
    </source>
</evidence>
<keyword evidence="6" id="KW-0564">Palmitate</keyword>
<protein>
    <recommendedName>
        <fullName evidence="10">Palmitoyltransferase</fullName>
        <ecNumber evidence="10">2.3.1.225</ecNumber>
    </recommendedName>
</protein>
<evidence type="ECO:0000256" key="8">
    <source>
        <dbReference type="ARBA" id="ARBA00023315"/>
    </source>
</evidence>
<dbReference type="Pfam" id="PF01529">
    <property type="entry name" value="DHHC"/>
    <property type="match status" value="1"/>
</dbReference>
<feature type="transmembrane region" description="Helical" evidence="10">
    <location>
        <begin position="43"/>
        <end position="69"/>
    </location>
</feature>
<dbReference type="GO" id="GO:0019706">
    <property type="term" value="F:protein-cysteine S-palmitoyltransferase activity"/>
    <property type="evidence" value="ECO:0007669"/>
    <property type="project" value="UniProtKB-EC"/>
</dbReference>
<evidence type="ECO:0000256" key="1">
    <source>
        <dbReference type="ARBA" id="ARBA00004141"/>
    </source>
</evidence>
<keyword evidence="2 10" id="KW-0808">Transferase</keyword>
<keyword evidence="4 10" id="KW-1133">Transmembrane helix</keyword>
<comment type="similarity">
    <text evidence="10">Belongs to the DHHC palmitoyltransferase family.</text>
</comment>
<comment type="subcellular location">
    <subcellularLocation>
        <location evidence="1">Membrane</location>
        <topology evidence="1">Multi-pass membrane protein</topology>
    </subcellularLocation>
</comment>
<keyword evidence="8 10" id="KW-0012">Acyltransferase</keyword>
<evidence type="ECO:0000313" key="13">
    <source>
        <dbReference type="Proteomes" id="UP000070444"/>
    </source>
</evidence>
<evidence type="ECO:0000256" key="7">
    <source>
        <dbReference type="ARBA" id="ARBA00023288"/>
    </source>
</evidence>